<feature type="repeat" description="ANK" evidence="3">
    <location>
        <begin position="464"/>
        <end position="496"/>
    </location>
</feature>
<reference evidence="5 6" key="1">
    <citation type="submission" date="2019-05" db="EMBL/GenBank/DDBJ databases">
        <title>Another draft genome of Portunus trituberculatus and its Hox gene families provides insights of decapod evolution.</title>
        <authorList>
            <person name="Jeong J.-H."/>
            <person name="Song I."/>
            <person name="Kim S."/>
            <person name="Choi T."/>
            <person name="Kim D."/>
            <person name="Ryu S."/>
            <person name="Kim W."/>
        </authorList>
    </citation>
    <scope>NUCLEOTIDE SEQUENCE [LARGE SCALE GENOMIC DNA]</scope>
    <source>
        <tissue evidence="5">Muscle</tissue>
    </source>
</reference>
<dbReference type="EMBL" id="VSRR010003242">
    <property type="protein sequence ID" value="MPC35300.1"/>
    <property type="molecule type" value="Genomic_DNA"/>
</dbReference>
<sequence length="508" mass="55651">MVYGGAYSTSPADTGGGYFLHIMGFGKGIGNGDSMGKMTPKRILTPFTPPLKLLDLSGSWYQDLTGKNSHWVGRQQVSSPRYVTRRSVTHKVFLPDRNGGRKTPAIGSPRLRPGARQPLHSPQLRKGSGRESPWAPPLSPLVHLKSGVDSPRLSGRVQKTPRRPKKSVHWKTNIATWIQMNAKPSSVSFSETSTYNGDWGGNDRHSNEGSSDTSDDDGTMRFNTAGKSECCGVSTGKEDDSSDFEYTNFSEVNGTSKKFYFGCVHSKDASRSGTLEAMGVSSFPTLKKPPPQSSPPGHNSFSEDNESHHYSELQCSCSSSTHTYEDVSDSEEQSSSECEWRHRCCSESSLSSIHTYCEIGEVNRGSKPEVLASLLRNDRHLDLLKSTLVHLLPKDDIISTTLLACRLGDLEYLQDLNKQGHLDIGAHDLQGASCLHYAARGGHNHILQYLLENGRQRGVERCNVGATPLHDAAALGHLDTLKYLNKHSRDALAFTDQDGATVLHVAAR</sequence>
<dbReference type="PANTHER" id="PTHR24203">
    <property type="entry name" value="ANKYRIN REPEAT FAMILY PROTEIN"/>
    <property type="match status" value="1"/>
</dbReference>
<evidence type="ECO:0000313" key="5">
    <source>
        <dbReference type="EMBL" id="MPC35300.1"/>
    </source>
</evidence>
<keyword evidence="6" id="KW-1185">Reference proteome</keyword>
<dbReference type="AlphaFoldDB" id="A0A5B7EL73"/>
<evidence type="ECO:0000313" key="6">
    <source>
        <dbReference type="Proteomes" id="UP000324222"/>
    </source>
</evidence>
<dbReference type="OrthoDB" id="10261302at2759"/>
<dbReference type="InterPro" id="IPR002110">
    <property type="entry name" value="Ankyrin_rpt"/>
</dbReference>
<dbReference type="Proteomes" id="UP000324222">
    <property type="component" value="Unassembled WGS sequence"/>
</dbReference>
<evidence type="ECO:0000256" key="1">
    <source>
        <dbReference type="ARBA" id="ARBA00022737"/>
    </source>
</evidence>
<proteinExistence type="predicted"/>
<feature type="region of interest" description="Disordered" evidence="4">
    <location>
        <begin position="281"/>
        <end position="305"/>
    </location>
</feature>
<evidence type="ECO:0000256" key="3">
    <source>
        <dbReference type="PROSITE-ProRule" id="PRU00023"/>
    </source>
</evidence>
<dbReference type="Pfam" id="PF12796">
    <property type="entry name" value="Ank_2"/>
    <property type="match status" value="1"/>
</dbReference>
<dbReference type="InterPro" id="IPR036770">
    <property type="entry name" value="Ankyrin_rpt-contain_sf"/>
</dbReference>
<feature type="compositionally biased region" description="Polar residues" evidence="4">
    <location>
        <begin position="187"/>
        <end position="196"/>
    </location>
</feature>
<comment type="caution">
    <text evidence="5">The sequence shown here is derived from an EMBL/GenBank/DDBJ whole genome shotgun (WGS) entry which is preliminary data.</text>
</comment>
<evidence type="ECO:0000256" key="2">
    <source>
        <dbReference type="ARBA" id="ARBA00023043"/>
    </source>
</evidence>
<dbReference type="SMART" id="SM00248">
    <property type="entry name" value="ANK"/>
    <property type="match status" value="2"/>
</dbReference>
<organism evidence="5 6">
    <name type="scientific">Portunus trituberculatus</name>
    <name type="common">Swimming crab</name>
    <name type="synonym">Neptunus trituberculatus</name>
    <dbReference type="NCBI Taxonomy" id="210409"/>
    <lineage>
        <taxon>Eukaryota</taxon>
        <taxon>Metazoa</taxon>
        <taxon>Ecdysozoa</taxon>
        <taxon>Arthropoda</taxon>
        <taxon>Crustacea</taxon>
        <taxon>Multicrustacea</taxon>
        <taxon>Malacostraca</taxon>
        <taxon>Eumalacostraca</taxon>
        <taxon>Eucarida</taxon>
        <taxon>Decapoda</taxon>
        <taxon>Pleocyemata</taxon>
        <taxon>Brachyura</taxon>
        <taxon>Eubrachyura</taxon>
        <taxon>Portunoidea</taxon>
        <taxon>Portunidae</taxon>
        <taxon>Portuninae</taxon>
        <taxon>Portunus</taxon>
    </lineage>
</organism>
<accession>A0A5B7EL73</accession>
<keyword evidence="1" id="KW-0677">Repeat</keyword>
<name>A0A5B7EL73_PORTR</name>
<dbReference type="PROSITE" id="PS50297">
    <property type="entry name" value="ANK_REP_REGION"/>
    <property type="match status" value="2"/>
</dbReference>
<dbReference type="SUPFAM" id="SSF48403">
    <property type="entry name" value="Ankyrin repeat"/>
    <property type="match status" value="1"/>
</dbReference>
<dbReference type="PROSITE" id="PS50088">
    <property type="entry name" value="ANK_REPEAT"/>
    <property type="match status" value="2"/>
</dbReference>
<feature type="repeat" description="ANK" evidence="3">
    <location>
        <begin position="430"/>
        <end position="454"/>
    </location>
</feature>
<feature type="region of interest" description="Disordered" evidence="4">
    <location>
        <begin position="187"/>
        <end position="243"/>
    </location>
</feature>
<feature type="compositionally biased region" description="Basic residues" evidence="4">
    <location>
        <begin position="159"/>
        <end position="169"/>
    </location>
</feature>
<dbReference type="Gene3D" id="1.25.40.20">
    <property type="entry name" value="Ankyrin repeat-containing domain"/>
    <property type="match status" value="1"/>
</dbReference>
<feature type="region of interest" description="Disordered" evidence="4">
    <location>
        <begin position="93"/>
        <end position="169"/>
    </location>
</feature>
<gene>
    <name evidence="5" type="primary">Espn_1</name>
    <name evidence="5" type="ORF">E2C01_028722</name>
</gene>
<protein>
    <submittedName>
        <fullName evidence="5">Espin</fullName>
    </submittedName>
</protein>
<dbReference type="PANTHER" id="PTHR24203:SF45">
    <property type="entry name" value="ANKYRIN REPEAT DOMAIN 6"/>
    <property type="match status" value="1"/>
</dbReference>
<evidence type="ECO:0000256" key="4">
    <source>
        <dbReference type="SAM" id="MobiDB-lite"/>
    </source>
</evidence>
<keyword evidence="2 3" id="KW-0040">ANK repeat</keyword>